<dbReference type="Proteomes" id="UP000092093">
    <property type="component" value="Unassembled WGS sequence"/>
</dbReference>
<accession>A0A1B7WLT2</accession>
<organism evidence="1 2">
    <name type="scientific">Aphanizomenon flos-aquae WA102</name>
    <dbReference type="NCBI Taxonomy" id="1710896"/>
    <lineage>
        <taxon>Bacteria</taxon>
        <taxon>Bacillati</taxon>
        <taxon>Cyanobacteriota</taxon>
        <taxon>Cyanophyceae</taxon>
        <taxon>Nostocales</taxon>
        <taxon>Aphanizomenonaceae</taxon>
        <taxon>Aphanizomenon</taxon>
    </lineage>
</organism>
<dbReference type="EMBL" id="LJOW01000239">
    <property type="protein sequence ID" value="OBQ38074.1"/>
    <property type="molecule type" value="Genomic_DNA"/>
</dbReference>
<evidence type="ECO:0000313" key="1">
    <source>
        <dbReference type="EMBL" id="OBQ38074.1"/>
    </source>
</evidence>
<sequence length="104" mass="12306">MRVKNMYSAQLFEKNYEQNHEPSLTVPDQTMSIREILSRFASGLPVGGSKQPLYDEYESDEYIPDPRYMDLADRQEFAEMYKQEFQEIKERVEKPKTDVNSEAE</sequence>
<dbReference type="AlphaFoldDB" id="A0A1B7WLT2"/>
<evidence type="ECO:0000313" key="2">
    <source>
        <dbReference type="Proteomes" id="UP000092093"/>
    </source>
</evidence>
<proteinExistence type="predicted"/>
<reference evidence="1 2" key="1">
    <citation type="submission" date="2015-09" db="EMBL/GenBank/DDBJ databases">
        <title>Aphanizomenon flos-aquae WA102.</title>
        <authorList>
            <person name="Driscoll C."/>
        </authorList>
    </citation>
    <scope>NUCLEOTIDE SEQUENCE [LARGE SCALE GENOMIC DNA]</scope>
    <source>
        <strain evidence="1">WA102</strain>
    </source>
</reference>
<gene>
    <name evidence="1" type="ORF">AN484_24545</name>
</gene>
<name>A0A1B7WLT2_APHFL</name>
<protein>
    <submittedName>
        <fullName evidence="1">Uncharacterized protein</fullName>
    </submittedName>
</protein>
<comment type="caution">
    <text evidence="1">The sequence shown here is derived from an EMBL/GenBank/DDBJ whole genome shotgun (WGS) entry which is preliminary data.</text>
</comment>